<gene>
    <name evidence="2" type="ORF">FSB_LOCUS12915</name>
</gene>
<dbReference type="EMBL" id="OIVN01000751">
    <property type="protein sequence ID" value="SPC85033.1"/>
    <property type="molecule type" value="Genomic_DNA"/>
</dbReference>
<dbReference type="CDD" id="cd06257">
    <property type="entry name" value="DnaJ"/>
    <property type="match status" value="1"/>
</dbReference>
<dbReference type="PRINTS" id="PR00625">
    <property type="entry name" value="JDOMAIN"/>
</dbReference>
<dbReference type="AlphaFoldDB" id="A0A2N9FCU1"/>
<dbReference type="InterPro" id="IPR001623">
    <property type="entry name" value="DnaJ_domain"/>
</dbReference>
<feature type="domain" description="J" evidence="1">
    <location>
        <begin position="39"/>
        <end position="104"/>
    </location>
</feature>
<accession>A0A2N9FCU1</accession>
<dbReference type="InterPro" id="IPR036869">
    <property type="entry name" value="J_dom_sf"/>
</dbReference>
<dbReference type="PROSITE" id="PS00636">
    <property type="entry name" value="DNAJ_1"/>
    <property type="match status" value="1"/>
</dbReference>
<name>A0A2N9FCU1_FAGSY</name>
<dbReference type="FunFam" id="1.10.287.110:FF:000052">
    <property type="entry name" value="Chaperone protein DNAj, putative"/>
    <property type="match status" value="1"/>
</dbReference>
<dbReference type="PANTHER" id="PTHR45504">
    <property type="entry name" value="CHAPERONE DNAJ-DOMAIN SUPERFAMILY PROTEIN"/>
    <property type="match status" value="1"/>
</dbReference>
<dbReference type="Pfam" id="PF00226">
    <property type="entry name" value="DnaJ"/>
    <property type="match status" value="1"/>
</dbReference>
<dbReference type="GO" id="GO:0005634">
    <property type="term" value="C:nucleus"/>
    <property type="evidence" value="ECO:0007669"/>
    <property type="project" value="TreeGrafter"/>
</dbReference>
<evidence type="ECO:0000313" key="2">
    <source>
        <dbReference type="EMBL" id="SPC85033.1"/>
    </source>
</evidence>
<dbReference type="PROSITE" id="PS50076">
    <property type="entry name" value="DNAJ_2"/>
    <property type="match status" value="1"/>
</dbReference>
<organism evidence="2">
    <name type="scientific">Fagus sylvatica</name>
    <name type="common">Beechnut</name>
    <dbReference type="NCBI Taxonomy" id="28930"/>
    <lineage>
        <taxon>Eukaryota</taxon>
        <taxon>Viridiplantae</taxon>
        <taxon>Streptophyta</taxon>
        <taxon>Embryophyta</taxon>
        <taxon>Tracheophyta</taxon>
        <taxon>Spermatophyta</taxon>
        <taxon>Magnoliopsida</taxon>
        <taxon>eudicotyledons</taxon>
        <taxon>Gunneridae</taxon>
        <taxon>Pentapetalae</taxon>
        <taxon>rosids</taxon>
        <taxon>fabids</taxon>
        <taxon>Fagales</taxon>
        <taxon>Fagaceae</taxon>
        <taxon>Fagus</taxon>
    </lineage>
</organism>
<dbReference type="SMART" id="SM00271">
    <property type="entry name" value="DnaJ"/>
    <property type="match status" value="1"/>
</dbReference>
<protein>
    <recommendedName>
        <fullName evidence="1">J domain-containing protein</fullName>
    </recommendedName>
</protein>
<dbReference type="SUPFAM" id="SSF46565">
    <property type="entry name" value="Chaperone J-domain"/>
    <property type="match status" value="1"/>
</dbReference>
<evidence type="ECO:0000259" key="1">
    <source>
        <dbReference type="PROSITE" id="PS50076"/>
    </source>
</evidence>
<proteinExistence type="predicted"/>
<sequence>MLAVQIYPTGFQEFGIPDLTQMFDLVYVYLMGAFTCLKDYYKVLEVDYDAPEEKIRLNYRRLALKWHPDKHNGDSAVTAKFQEINEAYEVLSDPAKRLDYDLTGIYEIDKYTLREYLARFKGMILTCNGLGISQTSIW</sequence>
<reference evidence="2" key="1">
    <citation type="submission" date="2018-02" db="EMBL/GenBank/DDBJ databases">
        <authorList>
            <person name="Cohen D.B."/>
            <person name="Kent A.D."/>
        </authorList>
    </citation>
    <scope>NUCLEOTIDE SEQUENCE</scope>
</reference>
<dbReference type="GO" id="GO:0005737">
    <property type="term" value="C:cytoplasm"/>
    <property type="evidence" value="ECO:0007669"/>
    <property type="project" value="TreeGrafter"/>
</dbReference>
<dbReference type="PANTHER" id="PTHR45504:SF2">
    <property type="entry name" value="OS02G0693200 PROTEIN"/>
    <property type="match status" value="1"/>
</dbReference>
<dbReference type="InterPro" id="IPR018253">
    <property type="entry name" value="DnaJ_domain_CS"/>
</dbReference>
<dbReference type="Gene3D" id="1.10.287.110">
    <property type="entry name" value="DnaJ domain"/>
    <property type="match status" value="1"/>
</dbReference>